<proteinExistence type="predicted"/>
<dbReference type="Proteomes" id="UP000790709">
    <property type="component" value="Unassembled WGS sequence"/>
</dbReference>
<name>A0ACB8BHI1_9AGAM</name>
<evidence type="ECO:0000313" key="1">
    <source>
        <dbReference type="EMBL" id="KAH7924257.1"/>
    </source>
</evidence>
<sequence>MLSPQTVLDDSVVAGSENLLPVENRADRFDEVFSRAPVYDLIFSSLEQQCMIRTSQTCHLVSGAVQEYSRRAFSINRHLSRFFADPLGFRSLQARTGTLISGSNALQFFDRTFYPRSDLDIYVHPGHVREVMEWLAEMEGYEFIPTNKQPGDFRRLAPDNWDGTQRPTVVRADNDPADMEPYVMKGVKTVFTFVKVTGLIVEGEEELLVVQVMESKVNPLEAVLNFHLSCVMNVIAFDAAYSLYPKATFNERLALKTREPGEGEHALAMAKYTTRGWTLVSKVKPTNKLFMPYSVRTVGDSSTWTIPLDVTGVQLRPALTPTSQVFTWDPVIHNSWELRYGRTKMHAHYEPIVSTRFRYSYLATGEQLFRAMSRFLMDKAPLFAPAEKENWAWWDFIIPMCREQAVERTTPPDIPVDHFASFAIR</sequence>
<gene>
    <name evidence="1" type="ORF">BV22DRAFT_1035321</name>
</gene>
<dbReference type="EMBL" id="MU266429">
    <property type="protein sequence ID" value="KAH7924257.1"/>
    <property type="molecule type" value="Genomic_DNA"/>
</dbReference>
<keyword evidence="2" id="KW-1185">Reference proteome</keyword>
<protein>
    <submittedName>
        <fullName evidence="1">Uncharacterized protein</fullName>
    </submittedName>
</protein>
<organism evidence="1 2">
    <name type="scientific">Leucogyrophana mollusca</name>
    <dbReference type="NCBI Taxonomy" id="85980"/>
    <lineage>
        <taxon>Eukaryota</taxon>
        <taxon>Fungi</taxon>
        <taxon>Dikarya</taxon>
        <taxon>Basidiomycota</taxon>
        <taxon>Agaricomycotina</taxon>
        <taxon>Agaricomycetes</taxon>
        <taxon>Agaricomycetidae</taxon>
        <taxon>Boletales</taxon>
        <taxon>Boletales incertae sedis</taxon>
        <taxon>Leucogyrophana</taxon>
    </lineage>
</organism>
<accession>A0ACB8BHI1</accession>
<reference evidence="1" key="1">
    <citation type="journal article" date="2021" name="New Phytol.">
        <title>Evolutionary innovations through gain and loss of genes in the ectomycorrhizal Boletales.</title>
        <authorList>
            <person name="Wu G."/>
            <person name="Miyauchi S."/>
            <person name="Morin E."/>
            <person name="Kuo A."/>
            <person name="Drula E."/>
            <person name="Varga T."/>
            <person name="Kohler A."/>
            <person name="Feng B."/>
            <person name="Cao Y."/>
            <person name="Lipzen A."/>
            <person name="Daum C."/>
            <person name="Hundley H."/>
            <person name="Pangilinan J."/>
            <person name="Johnson J."/>
            <person name="Barry K."/>
            <person name="LaButti K."/>
            <person name="Ng V."/>
            <person name="Ahrendt S."/>
            <person name="Min B."/>
            <person name="Choi I.G."/>
            <person name="Park H."/>
            <person name="Plett J.M."/>
            <person name="Magnuson J."/>
            <person name="Spatafora J.W."/>
            <person name="Nagy L.G."/>
            <person name="Henrissat B."/>
            <person name="Grigoriev I.V."/>
            <person name="Yang Z.L."/>
            <person name="Xu J."/>
            <person name="Martin F.M."/>
        </authorList>
    </citation>
    <scope>NUCLEOTIDE SEQUENCE</scope>
    <source>
        <strain evidence="1">KUC20120723A-06</strain>
    </source>
</reference>
<comment type="caution">
    <text evidence="1">The sequence shown here is derived from an EMBL/GenBank/DDBJ whole genome shotgun (WGS) entry which is preliminary data.</text>
</comment>
<evidence type="ECO:0000313" key="2">
    <source>
        <dbReference type="Proteomes" id="UP000790709"/>
    </source>
</evidence>